<gene>
    <name evidence="5" type="ORF">V6617_15050</name>
</gene>
<dbReference type="InterPro" id="IPR029056">
    <property type="entry name" value="Ribokinase-like"/>
</dbReference>
<reference evidence="5 6" key="1">
    <citation type="submission" date="2024-02" db="EMBL/GenBank/DDBJ databases">
        <title>Complete genome sequence of Pelagibacterium nitratireducens ZH15.</title>
        <authorList>
            <person name="Zhao L.H."/>
        </authorList>
    </citation>
    <scope>NUCLEOTIDE SEQUENCE [LARGE SCALE GENOMIC DNA]</scope>
    <source>
        <strain evidence="5 6">ZH15</strain>
    </source>
</reference>
<dbReference type="SUPFAM" id="SSF53613">
    <property type="entry name" value="Ribokinase-like"/>
    <property type="match status" value="1"/>
</dbReference>
<comment type="similarity">
    <text evidence="1">Belongs to the carbohydrate kinase PfkB family.</text>
</comment>
<keyword evidence="2" id="KW-0808">Transferase</keyword>
<dbReference type="Gene3D" id="3.40.1190.20">
    <property type="match status" value="1"/>
</dbReference>
<dbReference type="GO" id="GO:0016301">
    <property type="term" value="F:kinase activity"/>
    <property type="evidence" value="ECO:0007669"/>
    <property type="project" value="UniProtKB-KW"/>
</dbReference>
<keyword evidence="6" id="KW-1185">Reference proteome</keyword>
<keyword evidence="3 5" id="KW-0418">Kinase</keyword>
<evidence type="ECO:0000256" key="3">
    <source>
        <dbReference type="ARBA" id="ARBA00022777"/>
    </source>
</evidence>
<dbReference type="RefSeq" id="WP_338607733.1">
    <property type="nucleotide sequence ID" value="NZ_CP146275.1"/>
</dbReference>
<feature type="domain" description="Carbohydrate kinase PfkB" evidence="4">
    <location>
        <begin position="5"/>
        <end position="298"/>
    </location>
</feature>
<organism evidence="5 6">
    <name type="scientific">Pelagibacterium nitratireducens</name>
    <dbReference type="NCBI Taxonomy" id="1046114"/>
    <lineage>
        <taxon>Bacteria</taxon>
        <taxon>Pseudomonadati</taxon>
        <taxon>Pseudomonadota</taxon>
        <taxon>Alphaproteobacteria</taxon>
        <taxon>Hyphomicrobiales</taxon>
        <taxon>Devosiaceae</taxon>
        <taxon>Pelagibacterium</taxon>
    </lineage>
</organism>
<dbReference type="Proteomes" id="UP001369958">
    <property type="component" value="Chromosome"/>
</dbReference>
<evidence type="ECO:0000256" key="2">
    <source>
        <dbReference type="ARBA" id="ARBA00022679"/>
    </source>
</evidence>
<name>A0ABZ2HXL6_9HYPH</name>
<dbReference type="PANTHER" id="PTHR43085">
    <property type="entry name" value="HEXOKINASE FAMILY MEMBER"/>
    <property type="match status" value="1"/>
</dbReference>
<proteinExistence type="inferred from homology"/>
<dbReference type="Pfam" id="PF00294">
    <property type="entry name" value="PfkB"/>
    <property type="match status" value="1"/>
</dbReference>
<dbReference type="InterPro" id="IPR050306">
    <property type="entry name" value="PfkB_Carbo_kinase"/>
</dbReference>
<sequence length="305" mass="32128">MSRTAVSIGEAMIEMSGGEDRTYRQGFAGDTLNTAYYLNALLDADWRVRYATAVGDDLYSRQMVEFIGQTGIDTGAIRTIKGKRAGLYMIHQADGDRHFTYWRDTSAAKLLADDATALEAALEDAELIYFSGITLAILAPEARERLVAAVGARRAAGAMVAFDPNIRPALWADDQSVVHALTEAAKVSSIVLPTHSDEVPYFGDADDEATARRYLAAGCEEVVVKNGADPALVVTGKGEWRVGARKVASVVDATGAGDSFNGGYLAARLGGASPQDAARAGHATASVVIGHHGALIPKEALGKAG</sequence>
<dbReference type="PANTHER" id="PTHR43085:SF15">
    <property type="entry name" value="2-DEHYDRO-3-DEOXYGLUCONOKINASE"/>
    <property type="match status" value="1"/>
</dbReference>
<evidence type="ECO:0000259" key="4">
    <source>
        <dbReference type="Pfam" id="PF00294"/>
    </source>
</evidence>
<accession>A0ABZ2HXL6</accession>
<dbReference type="CDD" id="cd01166">
    <property type="entry name" value="KdgK"/>
    <property type="match status" value="1"/>
</dbReference>
<evidence type="ECO:0000313" key="6">
    <source>
        <dbReference type="Proteomes" id="UP001369958"/>
    </source>
</evidence>
<dbReference type="InterPro" id="IPR011611">
    <property type="entry name" value="PfkB_dom"/>
</dbReference>
<dbReference type="EMBL" id="CP146275">
    <property type="protein sequence ID" value="WWT32307.1"/>
    <property type="molecule type" value="Genomic_DNA"/>
</dbReference>
<evidence type="ECO:0000313" key="5">
    <source>
        <dbReference type="EMBL" id="WWT32307.1"/>
    </source>
</evidence>
<evidence type="ECO:0000256" key="1">
    <source>
        <dbReference type="ARBA" id="ARBA00010688"/>
    </source>
</evidence>
<protein>
    <submittedName>
        <fullName evidence="5">Sugar kinase</fullName>
    </submittedName>
</protein>